<gene>
    <name evidence="3" type="ORF">BJ508DRAFT_311298</name>
</gene>
<keyword evidence="1" id="KW-0175">Coiled coil</keyword>
<feature type="compositionally biased region" description="Polar residues" evidence="2">
    <location>
        <begin position="72"/>
        <end position="84"/>
    </location>
</feature>
<feature type="compositionally biased region" description="Low complexity" evidence="2">
    <location>
        <begin position="41"/>
        <end position="54"/>
    </location>
</feature>
<dbReference type="AlphaFoldDB" id="A0A3N4HW28"/>
<evidence type="ECO:0000256" key="2">
    <source>
        <dbReference type="SAM" id="MobiDB-lite"/>
    </source>
</evidence>
<evidence type="ECO:0000256" key="1">
    <source>
        <dbReference type="SAM" id="Coils"/>
    </source>
</evidence>
<evidence type="ECO:0000313" key="4">
    <source>
        <dbReference type="Proteomes" id="UP000275078"/>
    </source>
</evidence>
<sequence length="723" mass="80457">MTRKVIAPPAASDAPKPKGDSVVSKKGPVPDFESTSQTANSSSGESQVSSGSRNSPKRRKRSRGSSKKSSRATLQPTPSTNQLDGGTDSGGVLLRETSDSTVPESQTKPNLETGRDRSQQTQPEFGTEQPRPQAPVASTPAPWQTVPNKKSNGFFRPVMHVIRSMTGHPDEKTKRTIERKDVDWEGIVESYEAQIAKLRNEVTKKENEILSARRYTRDKEQEWAYNSKEVHKQWVAKWNGLVHLYNPLVARAKNLEAEIIQDRETIKQQSELIRKNEKELRKVQEAEFFKAQRTQPTMGPNHERVQEELDDLFSSVTKWSRLYFKCASTTCLEFDALSSLAPEFAELLSSCCRNPSELLNGKNTPKLSTLIEATVNDFLVYHIFMHPFGICSPETTRVCTKLYENLKKTDATKANKWRAVTLEAIENSMTQNDIAYYTNPDHLVNDLFDALKPIFREIGLAQPVSGNEIFDSCQAFMTGAIRIAKAINSSAAGLEAIDRLYFEKHGWQYCHNNEAYVSRFQDEEEETEYLVDLIIRPGLMKYGDDKGNNSDVASSWISAVVKTMVLEDKATEAKSPESSAFYDIYDYAKGNFPPMVDMSIQHPSVEARSSVCGLDSPWFDTVVTTQKGQQGSAPVAPWYRADFAIAKAKESTYFDGDATGPVAPVRSDRDCLEGGNFSGSAEAGPDSSHAYFSNLDGSRPARGTTEVVVIPGLDELMSAVENL</sequence>
<dbReference type="EMBL" id="ML119749">
    <property type="protein sequence ID" value="RPA76191.1"/>
    <property type="molecule type" value="Genomic_DNA"/>
</dbReference>
<accession>A0A3N4HW28</accession>
<dbReference type="Proteomes" id="UP000275078">
    <property type="component" value="Unassembled WGS sequence"/>
</dbReference>
<feature type="compositionally biased region" description="Polar residues" evidence="2">
    <location>
        <begin position="99"/>
        <end position="110"/>
    </location>
</feature>
<reference evidence="3 4" key="1">
    <citation type="journal article" date="2018" name="Nat. Ecol. Evol.">
        <title>Pezizomycetes genomes reveal the molecular basis of ectomycorrhizal truffle lifestyle.</title>
        <authorList>
            <person name="Murat C."/>
            <person name="Payen T."/>
            <person name="Noel B."/>
            <person name="Kuo A."/>
            <person name="Morin E."/>
            <person name="Chen J."/>
            <person name="Kohler A."/>
            <person name="Krizsan K."/>
            <person name="Balestrini R."/>
            <person name="Da Silva C."/>
            <person name="Montanini B."/>
            <person name="Hainaut M."/>
            <person name="Levati E."/>
            <person name="Barry K.W."/>
            <person name="Belfiori B."/>
            <person name="Cichocki N."/>
            <person name="Clum A."/>
            <person name="Dockter R.B."/>
            <person name="Fauchery L."/>
            <person name="Guy J."/>
            <person name="Iotti M."/>
            <person name="Le Tacon F."/>
            <person name="Lindquist E.A."/>
            <person name="Lipzen A."/>
            <person name="Malagnac F."/>
            <person name="Mello A."/>
            <person name="Molinier V."/>
            <person name="Miyauchi S."/>
            <person name="Poulain J."/>
            <person name="Riccioni C."/>
            <person name="Rubini A."/>
            <person name="Sitrit Y."/>
            <person name="Splivallo R."/>
            <person name="Traeger S."/>
            <person name="Wang M."/>
            <person name="Zifcakova L."/>
            <person name="Wipf D."/>
            <person name="Zambonelli A."/>
            <person name="Paolocci F."/>
            <person name="Nowrousian M."/>
            <person name="Ottonello S."/>
            <person name="Baldrian P."/>
            <person name="Spatafora J.W."/>
            <person name="Henrissat B."/>
            <person name="Nagy L.G."/>
            <person name="Aury J.M."/>
            <person name="Wincker P."/>
            <person name="Grigoriev I.V."/>
            <person name="Bonfante P."/>
            <person name="Martin F.M."/>
        </authorList>
    </citation>
    <scope>NUCLEOTIDE SEQUENCE [LARGE SCALE GENOMIC DNA]</scope>
    <source>
        <strain evidence="3 4">RN42</strain>
    </source>
</reference>
<evidence type="ECO:0000313" key="3">
    <source>
        <dbReference type="EMBL" id="RPA76191.1"/>
    </source>
</evidence>
<feature type="compositionally biased region" description="Polar residues" evidence="2">
    <location>
        <begin position="141"/>
        <end position="151"/>
    </location>
</feature>
<feature type="coiled-coil region" evidence="1">
    <location>
        <begin position="188"/>
        <end position="215"/>
    </location>
</feature>
<name>A0A3N4HW28_ASCIM</name>
<dbReference type="OrthoDB" id="4156714at2759"/>
<organism evidence="3 4">
    <name type="scientific">Ascobolus immersus RN42</name>
    <dbReference type="NCBI Taxonomy" id="1160509"/>
    <lineage>
        <taxon>Eukaryota</taxon>
        <taxon>Fungi</taxon>
        <taxon>Dikarya</taxon>
        <taxon>Ascomycota</taxon>
        <taxon>Pezizomycotina</taxon>
        <taxon>Pezizomycetes</taxon>
        <taxon>Pezizales</taxon>
        <taxon>Ascobolaceae</taxon>
        <taxon>Ascobolus</taxon>
    </lineage>
</organism>
<keyword evidence="4" id="KW-1185">Reference proteome</keyword>
<protein>
    <submittedName>
        <fullName evidence="3">Uncharacterized protein</fullName>
    </submittedName>
</protein>
<feature type="coiled-coil region" evidence="1">
    <location>
        <begin position="252"/>
        <end position="286"/>
    </location>
</feature>
<feature type="region of interest" description="Disordered" evidence="2">
    <location>
        <begin position="1"/>
        <end position="152"/>
    </location>
</feature>
<feature type="compositionally biased region" description="Basic residues" evidence="2">
    <location>
        <begin position="55"/>
        <end position="70"/>
    </location>
</feature>
<proteinExistence type="predicted"/>